<evidence type="ECO:0000313" key="6">
    <source>
        <dbReference type="EMBL" id="KNC82442.1"/>
    </source>
</evidence>
<dbReference type="STRING" id="667725.A0A0L0G001"/>
<accession>A0A0L0G001</accession>
<protein>
    <recommendedName>
        <fullName evidence="8">DNA-directed RNA polymerase I subunit RPA49</fullName>
    </recommendedName>
</protein>
<dbReference type="EMBL" id="KQ241927">
    <property type="protein sequence ID" value="KNC82442.1"/>
    <property type="molecule type" value="Genomic_DNA"/>
</dbReference>
<dbReference type="GeneID" id="25905778"/>
<dbReference type="eggNOG" id="KOG4183">
    <property type="taxonomic scope" value="Eukaryota"/>
</dbReference>
<sequence length="403" mass="45555">MCACVSSANLTRFNLILYSMRIPQKELFEDGDSAATFNLHKHANGRREVIVGSSENVEFYGQNYGHSEKSSMTRKFAVGVVNPDTGIIKIYEAGHIPLGQIPKSLKTSTITADNNFQSRATTQREKDAEYFAAKTTLVESYGGRKNLRKMQARQRNQLTSAAITDVQGIAKAALKGFDQFTKEDTQVLLDANLPLPPVNAEATKQEEIYQYDSLITPQEYRALGEPSEELLSSSLEDVQDMSKNKFCWYSKFALSQAMRMPEKGPWRVKMARTIIYIQYLMNIYNNSKKLHDDSWHLVDIPMTIRDRITDTFTTVEMDGAKKKYTLSSFQHDRLAAHICALSLHLTDFSLPYKDLAKDLRLTLPRIKSLLKTIGCGLNAKDGTAQLTYPLKLPKLNMRRGVTQ</sequence>
<comment type="similarity">
    <text evidence="2">Belongs to the eukaryotic RPA49/POLR1E RNA polymerase subunit family.</text>
</comment>
<evidence type="ECO:0000256" key="4">
    <source>
        <dbReference type="ARBA" id="ARBA00023163"/>
    </source>
</evidence>
<dbReference type="AlphaFoldDB" id="A0A0L0G001"/>
<organism evidence="6 7">
    <name type="scientific">Sphaeroforma arctica JP610</name>
    <dbReference type="NCBI Taxonomy" id="667725"/>
    <lineage>
        <taxon>Eukaryota</taxon>
        <taxon>Ichthyosporea</taxon>
        <taxon>Ichthyophonida</taxon>
        <taxon>Sphaeroforma</taxon>
    </lineage>
</organism>
<name>A0A0L0G001_9EUKA</name>
<reference evidence="6 7" key="1">
    <citation type="submission" date="2011-02" db="EMBL/GenBank/DDBJ databases">
        <title>The Genome Sequence of Sphaeroforma arctica JP610.</title>
        <authorList>
            <consortium name="The Broad Institute Genome Sequencing Platform"/>
            <person name="Russ C."/>
            <person name="Cuomo C."/>
            <person name="Young S.K."/>
            <person name="Zeng Q."/>
            <person name="Gargeya S."/>
            <person name="Alvarado L."/>
            <person name="Berlin A."/>
            <person name="Chapman S.B."/>
            <person name="Chen Z."/>
            <person name="Freedman E."/>
            <person name="Gellesch M."/>
            <person name="Goldberg J."/>
            <person name="Griggs A."/>
            <person name="Gujja S."/>
            <person name="Heilman E."/>
            <person name="Heiman D."/>
            <person name="Howarth C."/>
            <person name="Mehta T."/>
            <person name="Neiman D."/>
            <person name="Pearson M."/>
            <person name="Roberts A."/>
            <person name="Saif S."/>
            <person name="Shea T."/>
            <person name="Shenoy N."/>
            <person name="Sisk P."/>
            <person name="Stolte C."/>
            <person name="Sykes S."/>
            <person name="White J."/>
            <person name="Yandava C."/>
            <person name="Burger G."/>
            <person name="Gray M.W."/>
            <person name="Holland P.W.H."/>
            <person name="King N."/>
            <person name="Lang F.B.F."/>
            <person name="Roger A.J."/>
            <person name="Ruiz-Trillo I."/>
            <person name="Haas B."/>
            <person name="Nusbaum C."/>
            <person name="Birren B."/>
        </authorList>
    </citation>
    <scope>NUCLEOTIDE SEQUENCE [LARGE SCALE GENOMIC DNA]</scope>
    <source>
        <strain evidence="6 7">JP610</strain>
    </source>
</reference>
<evidence type="ECO:0000313" key="7">
    <source>
        <dbReference type="Proteomes" id="UP000054560"/>
    </source>
</evidence>
<dbReference type="Proteomes" id="UP000054560">
    <property type="component" value="Unassembled WGS sequence"/>
</dbReference>
<keyword evidence="5" id="KW-0539">Nucleus</keyword>
<comment type="subcellular location">
    <subcellularLocation>
        <location evidence="1">Nucleus</location>
        <location evidence="1">Nucleolus</location>
    </subcellularLocation>
</comment>
<keyword evidence="3" id="KW-0240">DNA-directed RNA polymerase</keyword>
<keyword evidence="7" id="KW-1185">Reference proteome</keyword>
<dbReference type="GO" id="GO:0005730">
    <property type="term" value="C:nucleolus"/>
    <property type="evidence" value="ECO:0007669"/>
    <property type="project" value="UniProtKB-SubCell"/>
</dbReference>
<dbReference type="GO" id="GO:0006351">
    <property type="term" value="P:DNA-templated transcription"/>
    <property type="evidence" value="ECO:0007669"/>
    <property type="project" value="InterPro"/>
</dbReference>
<gene>
    <name evidence="6" type="ORF">SARC_05274</name>
</gene>
<evidence type="ECO:0000256" key="1">
    <source>
        <dbReference type="ARBA" id="ARBA00004604"/>
    </source>
</evidence>
<dbReference type="RefSeq" id="XP_014156344.1">
    <property type="nucleotide sequence ID" value="XM_014300869.1"/>
</dbReference>
<evidence type="ECO:0000256" key="3">
    <source>
        <dbReference type="ARBA" id="ARBA00022478"/>
    </source>
</evidence>
<evidence type="ECO:0000256" key="2">
    <source>
        <dbReference type="ARBA" id="ARBA00009430"/>
    </source>
</evidence>
<dbReference type="GO" id="GO:0003677">
    <property type="term" value="F:DNA binding"/>
    <property type="evidence" value="ECO:0007669"/>
    <property type="project" value="InterPro"/>
</dbReference>
<dbReference type="PANTHER" id="PTHR14440">
    <property type="entry name" value="DNA-DIRECTED RNA POLYMERASE I SUBUNIT RPA49"/>
    <property type="match status" value="1"/>
</dbReference>
<dbReference type="GO" id="GO:0000428">
    <property type="term" value="C:DNA-directed RNA polymerase complex"/>
    <property type="evidence" value="ECO:0007669"/>
    <property type="project" value="UniProtKB-KW"/>
</dbReference>
<dbReference type="InterPro" id="IPR009668">
    <property type="entry name" value="RNA_pol-assoc_fac_A49-like"/>
</dbReference>
<evidence type="ECO:0008006" key="8">
    <source>
        <dbReference type="Google" id="ProtNLM"/>
    </source>
</evidence>
<proteinExistence type="inferred from homology"/>
<dbReference type="Pfam" id="PF06870">
    <property type="entry name" value="RNA_pol_I_A49"/>
    <property type="match status" value="1"/>
</dbReference>
<evidence type="ECO:0000256" key="5">
    <source>
        <dbReference type="ARBA" id="ARBA00023242"/>
    </source>
</evidence>
<dbReference type="OrthoDB" id="532500at2759"/>
<keyword evidence="4" id="KW-0804">Transcription</keyword>